<name>A0ABX6K1J9_9MICO</name>
<dbReference type="EMBL" id="CP049933">
    <property type="protein sequence ID" value="QIM19763.1"/>
    <property type="molecule type" value="Genomic_DNA"/>
</dbReference>
<feature type="transmembrane region" description="Helical" evidence="1">
    <location>
        <begin position="476"/>
        <end position="494"/>
    </location>
</feature>
<dbReference type="InterPro" id="IPR032364">
    <property type="entry name" value="GramPos_pilinD1_N"/>
</dbReference>
<proteinExistence type="predicted"/>
<keyword evidence="6" id="KW-1185">Reference proteome</keyword>
<dbReference type="NCBIfam" id="TIGR04226">
    <property type="entry name" value="RrgB_K2N_iso_D2"/>
    <property type="match status" value="1"/>
</dbReference>
<accession>A0ABX6K1J9</accession>
<dbReference type="InterPro" id="IPR041033">
    <property type="entry name" value="SpaA_PFL_dom_1"/>
</dbReference>
<gene>
    <name evidence="5" type="ORF">G7066_09590</name>
</gene>
<dbReference type="Pfam" id="PF16555">
    <property type="entry name" value="GramPos_pilinD1"/>
    <property type="match status" value="1"/>
</dbReference>
<evidence type="ECO:0000259" key="3">
    <source>
        <dbReference type="Pfam" id="PF16555"/>
    </source>
</evidence>
<keyword evidence="2" id="KW-0732">Signal</keyword>
<evidence type="ECO:0000259" key="4">
    <source>
        <dbReference type="Pfam" id="PF17802"/>
    </source>
</evidence>
<dbReference type="Pfam" id="PF17802">
    <property type="entry name" value="SpaA"/>
    <property type="match status" value="1"/>
</dbReference>
<dbReference type="Proteomes" id="UP000503441">
    <property type="component" value="Chromosome"/>
</dbReference>
<dbReference type="Gene3D" id="2.60.40.10">
    <property type="entry name" value="Immunoglobulins"/>
    <property type="match status" value="2"/>
</dbReference>
<feature type="domain" description="Gram-positive pilin subunit D1 N-terminal" evidence="3">
    <location>
        <begin position="37"/>
        <end position="178"/>
    </location>
</feature>
<keyword evidence="1" id="KW-0472">Membrane</keyword>
<keyword evidence="1" id="KW-1133">Transmembrane helix</keyword>
<evidence type="ECO:0000313" key="5">
    <source>
        <dbReference type="EMBL" id="QIM19763.1"/>
    </source>
</evidence>
<dbReference type="Gene3D" id="2.60.40.740">
    <property type="match status" value="1"/>
</dbReference>
<keyword evidence="1" id="KW-0812">Transmembrane</keyword>
<protein>
    <submittedName>
        <fullName evidence="5">SpaH/EbpB family LPXTG-anchored major pilin</fullName>
    </submittedName>
</protein>
<dbReference type="InterPro" id="IPR026466">
    <property type="entry name" value="Fim_isopep_form_D2_dom"/>
</dbReference>
<dbReference type="InterPro" id="IPR013783">
    <property type="entry name" value="Ig-like_fold"/>
</dbReference>
<feature type="chain" id="PRO_5046444387" evidence="2">
    <location>
        <begin position="25"/>
        <end position="505"/>
    </location>
</feature>
<reference evidence="5 6" key="1">
    <citation type="submission" date="2020-03" db="EMBL/GenBank/DDBJ databases">
        <title>Leucobacter sp. nov., isolated from beetles.</title>
        <authorList>
            <person name="Hyun D.-W."/>
            <person name="Bae J.-W."/>
        </authorList>
    </citation>
    <scope>NUCLEOTIDE SEQUENCE [LARGE SCALE GENOMIC DNA]</scope>
    <source>
        <strain evidence="5 6">HDW9A</strain>
    </source>
</reference>
<organism evidence="5 6">
    <name type="scientific">Leucobacter coleopterorum</name>
    <dbReference type="NCBI Taxonomy" id="2714933"/>
    <lineage>
        <taxon>Bacteria</taxon>
        <taxon>Bacillati</taxon>
        <taxon>Actinomycetota</taxon>
        <taxon>Actinomycetes</taxon>
        <taxon>Micrococcales</taxon>
        <taxon>Microbacteriaceae</taxon>
        <taxon>Leucobacter</taxon>
    </lineage>
</organism>
<feature type="domain" description="SpaA-like prealbumin fold" evidence="4">
    <location>
        <begin position="348"/>
        <end position="457"/>
    </location>
</feature>
<evidence type="ECO:0000256" key="2">
    <source>
        <dbReference type="SAM" id="SignalP"/>
    </source>
</evidence>
<evidence type="ECO:0000256" key="1">
    <source>
        <dbReference type="SAM" id="Phobius"/>
    </source>
</evidence>
<sequence length="505" mass="52596">MMRIGVAVAMGAVLALSSGSLALAAPDPLVNPDPGATGSIVIHKFERSSTTTTLTNDGTELPPSATAGLVAMDGVTFSLKRIDPTTYDLATNEGWTALKSLTATSAATMPSDNATTVTTAGGGLATASNLPLGVYLVTETGYPADAVPAEPFLVTVPITDPSGLNTWLYDVHVYPKNVVTKAGTKTVEDSQKYAVGDTIKWTILGNIPVADPIDGYKIVDPLDTRLDYTSATVSLTNPDTTLTEGGDYTLVVAPSVPALTNDVTIQFTTTGLAKLVAAKTANAAAQVKVIINTKINIAGDIVNTAQIYPNLASFDIQPGQPGGPTPTNPAETKYGNVTLKKHGLDATTKVDKTLEGAEFQVFATEADALAKTNPITVTPKVGAPVDTWTTAADGTVTISGLHNSDWHDGAVVAPGDPNYQYYWLVETKAPAGYELLAKPYKVEVLNTDTVVDYSIENSLANGGFTLPFTGSLVSTSIFYGGGALILLGVVLMVIRSRRKVSVEGS</sequence>
<evidence type="ECO:0000313" key="6">
    <source>
        <dbReference type="Proteomes" id="UP000503441"/>
    </source>
</evidence>
<feature type="signal peptide" evidence="2">
    <location>
        <begin position="1"/>
        <end position="24"/>
    </location>
</feature>
<dbReference type="InterPro" id="IPR048052">
    <property type="entry name" value="FM1-like"/>
</dbReference>
<dbReference type="NCBIfam" id="NF033902">
    <property type="entry name" value="iso_D2_wall_anc"/>
    <property type="match status" value="1"/>
</dbReference>